<gene>
    <name evidence="9" type="ORF">G2W53_031881</name>
</gene>
<evidence type="ECO:0000313" key="9">
    <source>
        <dbReference type="EMBL" id="KAF7810905.1"/>
    </source>
</evidence>
<dbReference type="SMART" id="SM00338">
    <property type="entry name" value="BRLZ"/>
    <property type="match status" value="1"/>
</dbReference>
<reference evidence="9" key="1">
    <citation type="submission" date="2020-09" db="EMBL/GenBank/DDBJ databases">
        <title>Genome-Enabled Discovery of Anthraquinone Biosynthesis in Senna tora.</title>
        <authorList>
            <person name="Kang S.-H."/>
            <person name="Pandey R.P."/>
            <person name="Lee C.-M."/>
            <person name="Sim J.-S."/>
            <person name="Jeong J.-T."/>
            <person name="Choi B.-S."/>
            <person name="Jung M."/>
            <person name="Ginzburg D."/>
            <person name="Zhao K."/>
            <person name="Won S.Y."/>
            <person name="Oh T.-J."/>
            <person name="Yu Y."/>
            <person name="Kim N.-H."/>
            <person name="Lee O.R."/>
            <person name="Lee T.-H."/>
            <person name="Bashyal P."/>
            <person name="Kim T.-S."/>
            <person name="Lee W.-H."/>
            <person name="Kawkins C."/>
            <person name="Kim C.-K."/>
            <person name="Kim J.S."/>
            <person name="Ahn B.O."/>
            <person name="Rhee S.Y."/>
            <person name="Sohng J.K."/>
        </authorList>
    </citation>
    <scope>NUCLEOTIDE SEQUENCE</scope>
    <source>
        <tissue evidence="9">Leaf</tissue>
    </source>
</reference>
<dbReference type="AlphaFoldDB" id="A0A834W5U5"/>
<evidence type="ECO:0000256" key="2">
    <source>
        <dbReference type="ARBA" id="ARBA00007163"/>
    </source>
</evidence>
<dbReference type="OrthoDB" id="1422011at2759"/>
<protein>
    <submittedName>
        <fullName evidence="9">G-box-binding factor 1-like isoform X1</fullName>
    </submittedName>
</protein>
<evidence type="ECO:0000256" key="3">
    <source>
        <dbReference type="ARBA" id="ARBA00023015"/>
    </source>
</evidence>
<dbReference type="InterPro" id="IPR004827">
    <property type="entry name" value="bZIP"/>
</dbReference>
<evidence type="ECO:0000256" key="7">
    <source>
        <dbReference type="SAM" id="MobiDB-lite"/>
    </source>
</evidence>
<feature type="compositionally biased region" description="Low complexity" evidence="7">
    <location>
        <begin position="147"/>
        <end position="157"/>
    </location>
</feature>
<evidence type="ECO:0000256" key="1">
    <source>
        <dbReference type="ARBA" id="ARBA00004123"/>
    </source>
</evidence>
<dbReference type="GO" id="GO:0005634">
    <property type="term" value="C:nucleus"/>
    <property type="evidence" value="ECO:0007669"/>
    <property type="project" value="UniProtKB-SubCell"/>
</dbReference>
<dbReference type="SUPFAM" id="SSF57959">
    <property type="entry name" value="Leucine zipper domain"/>
    <property type="match status" value="1"/>
</dbReference>
<dbReference type="PROSITE" id="PS50217">
    <property type="entry name" value="BZIP"/>
    <property type="match status" value="1"/>
</dbReference>
<name>A0A834W5U5_9FABA</name>
<organism evidence="9 10">
    <name type="scientific">Senna tora</name>
    <dbReference type="NCBI Taxonomy" id="362788"/>
    <lineage>
        <taxon>Eukaryota</taxon>
        <taxon>Viridiplantae</taxon>
        <taxon>Streptophyta</taxon>
        <taxon>Embryophyta</taxon>
        <taxon>Tracheophyta</taxon>
        <taxon>Spermatophyta</taxon>
        <taxon>Magnoliopsida</taxon>
        <taxon>eudicotyledons</taxon>
        <taxon>Gunneridae</taxon>
        <taxon>Pentapetalae</taxon>
        <taxon>rosids</taxon>
        <taxon>fabids</taxon>
        <taxon>Fabales</taxon>
        <taxon>Fabaceae</taxon>
        <taxon>Caesalpinioideae</taxon>
        <taxon>Cassia clade</taxon>
        <taxon>Senna</taxon>
    </lineage>
</organism>
<dbReference type="PANTHER" id="PTHR45967">
    <property type="entry name" value="G-BOX-BINDING FACTOR 3-RELATED"/>
    <property type="match status" value="1"/>
</dbReference>
<evidence type="ECO:0000256" key="5">
    <source>
        <dbReference type="ARBA" id="ARBA00023163"/>
    </source>
</evidence>
<dbReference type="GO" id="GO:0043565">
    <property type="term" value="F:sequence-specific DNA binding"/>
    <property type="evidence" value="ECO:0007669"/>
    <property type="project" value="InterPro"/>
</dbReference>
<dbReference type="Proteomes" id="UP000634136">
    <property type="component" value="Unassembled WGS sequence"/>
</dbReference>
<comment type="subcellular location">
    <subcellularLocation>
        <location evidence="1">Nucleus</location>
    </subcellularLocation>
</comment>
<dbReference type="InterPro" id="IPR046347">
    <property type="entry name" value="bZIP_sf"/>
</dbReference>
<comment type="similarity">
    <text evidence="2">Belongs to the bZIP family.</text>
</comment>
<keyword evidence="10" id="KW-1185">Reference proteome</keyword>
<feature type="region of interest" description="Disordered" evidence="7">
    <location>
        <begin position="243"/>
        <end position="277"/>
    </location>
</feature>
<evidence type="ECO:0000256" key="6">
    <source>
        <dbReference type="ARBA" id="ARBA00023242"/>
    </source>
</evidence>
<dbReference type="Gene3D" id="1.20.5.170">
    <property type="match status" value="1"/>
</dbReference>
<proteinExistence type="inferred from homology"/>
<dbReference type="InterPro" id="IPR045314">
    <property type="entry name" value="bZIP_plant_GBF1"/>
</dbReference>
<feature type="region of interest" description="Disordered" evidence="7">
    <location>
        <begin position="132"/>
        <end position="166"/>
    </location>
</feature>
<dbReference type="GO" id="GO:0003700">
    <property type="term" value="F:DNA-binding transcription factor activity"/>
    <property type="evidence" value="ECO:0007669"/>
    <property type="project" value="InterPro"/>
</dbReference>
<dbReference type="InterPro" id="IPR044827">
    <property type="entry name" value="GBF-like"/>
</dbReference>
<comment type="caution">
    <text evidence="9">The sequence shown here is derived from an EMBL/GenBank/DDBJ whole genome shotgun (WGS) entry which is preliminary data.</text>
</comment>
<evidence type="ECO:0000313" key="10">
    <source>
        <dbReference type="Proteomes" id="UP000634136"/>
    </source>
</evidence>
<accession>A0A834W5U5</accession>
<dbReference type="PANTHER" id="PTHR45967:SF38">
    <property type="entry name" value="G-BOX-BINDING FACTOR 2"/>
    <property type="match status" value="1"/>
</dbReference>
<keyword evidence="6" id="KW-0539">Nucleus</keyword>
<keyword evidence="5" id="KW-0804">Transcription</keyword>
<evidence type="ECO:0000259" key="8">
    <source>
        <dbReference type="PROSITE" id="PS50217"/>
    </source>
</evidence>
<keyword evidence="3" id="KW-0805">Transcription regulation</keyword>
<feature type="compositionally biased region" description="Basic and acidic residues" evidence="7">
    <location>
        <begin position="261"/>
        <end position="276"/>
    </location>
</feature>
<dbReference type="EMBL" id="JAAIUW010000010">
    <property type="protein sequence ID" value="KAF7810905.1"/>
    <property type="molecule type" value="Genomic_DNA"/>
</dbReference>
<evidence type="ECO:0000256" key="4">
    <source>
        <dbReference type="ARBA" id="ARBA00023125"/>
    </source>
</evidence>
<sequence>MGTEESNKSTKPCKVMVAQDEAPNKPLQPHWSTSIQGYHYSMSTATPIINSYPTGSYFYPYIWPNQAFRTPLQYDSLHDPSSLKNHPTVSGVSALTFSDKVQSISAVKNLDPMKVCEGNLQPRSSALKELGENGNELSISKNEQDRASWSAASGSKGSSDEGQDTTNLCSSRWLEFSDLVQRYPPLQVFPSSRKQQHKMMLANGKVVKNVARMENCNANNVNTNSALQQFAVNSTEPNLNAGTGFNVSGASPQPAKLEEDEIRKERKRQLNRESARRSRIRRQQECIELQKTMDALVMKNSLLKEKLLSLSDDCLKLNDENNSIEREVIKKYGSESIADLVAMKPDDSTC</sequence>
<keyword evidence="4" id="KW-0238">DNA-binding</keyword>
<dbReference type="Pfam" id="PF00170">
    <property type="entry name" value="bZIP_1"/>
    <property type="match status" value="1"/>
</dbReference>
<feature type="domain" description="BZIP" evidence="8">
    <location>
        <begin position="261"/>
        <end position="324"/>
    </location>
</feature>
<dbReference type="CDD" id="cd14702">
    <property type="entry name" value="bZIP_plant_GBF1"/>
    <property type="match status" value="1"/>
</dbReference>